<dbReference type="AlphaFoldDB" id="A0A4C1Z4V6"/>
<name>A0A4C1Z4V6_EUMVA</name>
<organism evidence="1 2">
    <name type="scientific">Eumeta variegata</name>
    <name type="common">Bagworm moth</name>
    <name type="synonym">Eumeta japonica</name>
    <dbReference type="NCBI Taxonomy" id="151549"/>
    <lineage>
        <taxon>Eukaryota</taxon>
        <taxon>Metazoa</taxon>
        <taxon>Ecdysozoa</taxon>
        <taxon>Arthropoda</taxon>
        <taxon>Hexapoda</taxon>
        <taxon>Insecta</taxon>
        <taxon>Pterygota</taxon>
        <taxon>Neoptera</taxon>
        <taxon>Endopterygota</taxon>
        <taxon>Lepidoptera</taxon>
        <taxon>Glossata</taxon>
        <taxon>Ditrysia</taxon>
        <taxon>Tineoidea</taxon>
        <taxon>Psychidae</taxon>
        <taxon>Oiketicinae</taxon>
        <taxon>Eumeta</taxon>
    </lineage>
</organism>
<protein>
    <submittedName>
        <fullName evidence="1">Uncharacterized protein</fullName>
    </submittedName>
</protein>
<reference evidence="1 2" key="1">
    <citation type="journal article" date="2019" name="Commun. Biol.">
        <title>The bagworm genome reveals a unique fibroin gene that provides high tensile strength.</title>
        <authorList>
            <person name="Kono N."/>
            <person name="Nakamura H."/>
            <person name="Ohtoshi R."/>
            <person name="Tomita M."/>
            <person name="Numata K."/>
            <person name="Arakawa K."/>
        </authorList>
    </citation>
    <scope>NUCLEOTIDE SEQUENCE [LARGE SCALE GENOMIC DNA]</scope>
</reference>
<dbReference type="EMBL" id="BGZK01001522">
    <property type="protein sequence ID" value="GBP81645.1"/>
    <property type="molecule type" value="Genomic_DNA"/>
</dbReference>
<comment type="caution">
    <text evidence="1">The sequence shown here is derived from an EMBL/GenBank/DDBJ whole genome shotgun (WGS) entry which is preliminary data.</text>
</comment>
<dbReference type="Proteomes" id="UP000299102">
    <property type="component" value="Unassembled WGS sequence"/>
</dbReference>
<evidence type="ECO:0000313" key="1">
    <source>
        <dbReference type="EMBL" id="GBP81645.1"/>
    </source>
</evidence>
<proteinExistence type="predicted"/>
<accession>A0A4C1Z4V6</accession>
<sequence length="117" mass="12695">MNISFNNCRCRPTFSQIVKGGITSTSEFAVPETRNIQSYKVELYDQMPIVVSGNFVVDLCYSSGSGAGGARRRRGRLTGRAHATAAALSAPNRCLRCIKQFDSDYNLRVTPLSDGGA</sequence>
<evidence type="ECO:0000313" key="2">
    <source>
        <dbReference type="Proteomes" id="UP000299102"/>
    </source>
</evidence>
<keyword evidence="2" id="KW-1185">Reference proteome</keyword>
<gene>
    <name evidence="1" type="ORF">EVAR_63850_1</name>
</gene>